<evidence type="ECO:0008006" key="3">
    <source>
        <dbReference type="Google" id="ProtNLM"/>
    </source>
</evidence>
<dbReference type="InterPro" id="IPR047768">
    <property type="entry name" value="Tn5p-like"/>
</dbReference>
<dbReference type="Gene3D" id="3.90.350.10">
    <property type="entry name" value="Transposase Inhibitor Protein From Tn5, Chain A, domain 1"/>
    <property type="match status" value="1"/>
</dbReference>
<protein>
    <recommendedName>
        <fullName evidence="3">Transposase</fullName>
    </recommendedName>
</protein>
<dbReference type="AlphaFoldDB" id="A0A8J6XT55"/>
<gene>
    <name evidence="1" type="ORF">ICL16_34740</name>
</gene>
<accession>A0A8J6XT55</accession>
<dbReference type="Proteomes" id="UP000629098">
    <property type="component" value="Unassembled WGS sequence"/>
</dbReference>
<dbReference type="SUPFAM" id="SSF53098">
    <property type="entry name" value="Ribonuclease H-like"/>
    <property type="match status" value="1"/>
</dbReference>
<reference evidence="1" key="1">
    <citation type="submission" date="2020-09" db="EMBL/GenBank/DDBJ databases">
        <title>Iningainema tapete sp. nov. (Scytonemataceae, Cyanobacteria) from greenhouses in central Florida (USA) produces two types of nodularin with biosynthetic potential for microcystin-LR and anabaenopeptins.</title>
        <authorList>
            <person name="Berthold D.E."/>
            <person name="Lefler F.W."/>
            <person name="Huang I.-S."/>
            <person name="Abdulla H."/>
            <person name="Zimba P.V."/>
            <person name="Laughinghouse H.D. IV."/>
        </authorList>
    </citation>
    <scope>NUCLEOTIDE SEQUENCE</scope>
    <source>
        <strain evidence="1">BLCCT55</strain>
    </source>
</reference>
<proteinExistence type="predicted"/>
<keyword evidence="2" id="KW-1185">Reference proteome</keyword>
<dbReference type="InterPro" id="IPR012337">
    <property type="entry name" value="RNaseH-like_sf"/>
</dbReference>
<comment type="caution">
    <text evidence="1">The sequence shown here is derived from an EMBL/GenBank/DDBJ whole genome shotgun (WGS) entry which is preliminary data.</text>
</comment>
<dbReference type="EMBL" id="JACXAE010000105">
    <property type="protein sequence ID" value="MBD2777066.1"/>
    <property type="molecule type" value="Genomic_DNA"/>
</dbReference>
<dbReference type="PANTHER" id="PTHR37319:SF1">
    <property type="entry name" value="TRANSPOSASE TN5 DIMERISATION DOMAIN-CONTAINING PROTEIN"/>
    <property type="match status" value="1"/>
</dbReference>
<dbReference type="PANTHER" id="PTHR37319">
    <property type="entry name" value="TRANSPOSASE"/>
    <property type="match status" value="1"/>
</dbReference>
<evidence type="ECO:0000313" key="1">
    <source>
        <dbReference type="EMBL" id="MBD2777066.1"/>
    </source>
</evidence>
<sequence>MLKLEKQQDSALLNSKVSYRWVEAATIVEQQVSTSTRVIHAFDREGDIAEVFDCVRKLEHTGVVVRAAHDRSLDSDSERLWAKLEAQPIRFEQIIDLPETAKRKQRQAKLVVRFCQVNLRTPYRFDNPEPLKVYAVYALEVNCPEGEEAKKWMLLTTG</sequence>
<name>A0A8J6XT55_9CYAN</name>
<evidence type="ECO:0000313" key="2">
    <source>
        <dbReference type="Proteomes" id="UP000629098"/>
    </source>
</evidence>
<organism evidence="1 2">
    <name type="scientific">Iningainema tapete BLCC-T55</name>
    <dbReference type="NCBI Taxonomy" id="2748662"/>
    <lineage>
        <taxon>Bacteria</taxon>
        <taxon>Bacillati</taxon>
        <taxon>Cyanobacteriota</taxon>
        <taxon>Cyanophyceae</taxon>
        <taxon>Nostocales</taxon>
        <taxon>Scytonemataceae</taxon>
        <taxon>Iningainema tapete</taxon>
    </lineage>
</organism>